<evidence type="ECO:0000313" key="3">
    <source>
        <dbReference type="EMBL" id="SFP13825.1"/>
    </source>
</evidence>
<dbReference type="AlphaFoldDB" id="A0A1I5MW46"/>
<evidence type="ECO:0000259" key="2">
    <source>
        <dbReference type="PROSITE" id="PS50943"/>
    </source>
</evidence>
<dbReference type="CDD" id="cd00093">
    <property type="entry name" value="HTH_XRE"/>
    <property type="match status" value="1"/>
</dbReference>
<feature type="domain" description="HTH cro/C1-type" evidence="2">
    <location>
        <begin position="10"/>
        <end position="64"/>
    </location>
</feature>
<dbReference type="InterPro" id="IPR010982">
    <property type="entry name" value="Lambda_DNA-bd_dom_sf"/>
</dbReference>
<dbReference type="GO" id="GO:0005829">
    <property type="term" value="C:cytosol"/>
    <property type="evidence" value="ECO:0007669"/>
    <property type="project" value="TreeGrafter"/>
</dbReference>
<dbReference type="PANTHER" id="PTHR46797">
    <property type="entry name" value="HTH-TYPE TRANSCRIPTIONAL REGULATOR"/>
    <property type="match status" value="1"/>
</dbReference>
<dbReference type="Pfam" id="PF01381">
    <property type="entry name" value="HTH_3"/>
    <property type="match status" value="1"/>
</dbReference>
<dbReference type="PANTHER" id="PTHR46797:SF1">
    <property type="entry name" value="METHYLPHOSPHONATE SYNTHASE"/>
    <property type="match status" value="1"/>
</dbReference>
<reference evidence="3 4" key="1">
    <citation type="submission" date="2016-10" db="EMBL/GenBank/DDBJ databases">
        <authorList>
            <person name="de Groot N.N."/>
        </authorList>
    </citation>
    <scope>NUCLEOTIDE SEQUENCE [LARGE SCALE GENOMIC DNA]</scope>
    <source>
        <strain evidence="3 4">EP1-55-1</strain>
    </source>
</reference>
<organism evidence="3 4">
    <name type="scientific">Hydrogenimonas thermophila</name>
    <dbReference type="NCBI Taxonomy" id="223786"/>
    <lineage>
        <taxon>Bacteria</taxon>
        <taxon>Pseudomonadati</taxon>
        <taxon>Campylobacterota</taxon>
        <taxon>Epsilonproteobacteria</taxon>
        <taxon>Campylobacterales</taxon>
        <taxon>Hydrogenimonadaceae</taxon>
        <taxon>Hydrogenimonas</taxon>
    </lineage>
</organism>
<evidence type="ECO:0000313" key="4">
    <source>
        <dbReference type="Proteomes" id="UP000199227"/>
    </source>
</evidence>
<dbReference type="EMBL" id="FOXB01000007">
    <property type="protein sequence ID" value="SFP13825.1"/>
    <property type="molecule type" value="Genomic_DNA"/>
</dbReference>
<dbReference type="STRING" id="223786.SAMN05216234_10751"/>
<dbReference type="GO" id="GO:0003700">
    <property type="term" value="F:DNA-binding transcription factor activity"/>
    <property type="evidence" value="ECO:0007669"/>
    <property type="project" value="TreeGrafter"/>
</dbReference>
<name>A0A1I5MW46_9BACT</name>
<gene>
    <name evidence="3" type="ORF">SAMN05216234_10751</name>
</gene>
<dbReference type="SMART" id="SM00530">
    <property type="entry name" value="HTH_XRE"/>
    <property type="match status" value="1"/>
</dbReference>
<dbReference type="PROSITE" id="PS50943">
    <property type="entry name" value="HTH_CROC1"/>
    <property type="match status" value="1"/>
</dbReference>
<sequence>MMLSEIGEVIRIKRKEKGLKQEELAKMAGLSRTTLSKLENGYFGNISVATLDNILSILGYAIELKPRNPFCKI</sequence>
<evidence type="ECO:0000256" key="1">
    <source>
        <dbReference type="ARBA" id="ARBA00023125"/>
    </source>
</evidence>
<keyword evidence="4" id="KW-1185">Reference proteome</keyword>
<dbReference type="OrthoDB" id="5344362at2"/>
<accession>A0A1I5MW46</accession>
<dbReference type="Gene3D" id="1.10.260.40">
    <property type="entry name" value="lambda repressor-like DNA-binding domains"/>
    <property type="match status" value="1"/>
</dbReference>
<keyword evidence="1" id="KW-0238">DNA-binding</keyword>
<dbReference type="SUPFAM" id="SSF47413">
    <property type="entry name" value="lambda repressor-like DNA-binding domains"/>
    <property type="match status" value="1"/>
</dbReference>
<proteinExistence type="predicted"/>
<dbReference type="InterPro" id="IPR001387">
    <property type="entry name" value="Cro/C1-type_HTH"/>
</dbReference>
<protein>
    <submittedName>
        <fullName evidence="3">Helix-turn-helix</fullName>
    </submittedName>
</protein>
<dbReference type="Proteomes" id="UP000199227">
    <property type="component" value="Unassembled WGS sequence"/>
</dbReference>
<dbReference type="GO" id="GO:0003677">
    <property type="term" value="F:DNA binding"/>
    <property type="evidence" value="ECO:0007669"/>
    <property type="project" value="UniProtKB-KW"/>
</dbReference>
<dbReference type="InterPro" id="IPR050807">
    <property type="entry name" value="TransReg_Diox_bact_type"/>
</dbReference>